<keyword evidence="3" id="KW-0597">Phosphoprotein</keyword>
<dbReference type="PROSITE" id="PS52004">
    <property type="entry name" value="KS3_2"/>
    <property type="match status" value="1"/>
</dbReference>
<dbReference type="InterPro" id="IPR016036">
    <property type="entry name" value="Malonyl_transacylase_ACP-bd"/>
</dbReference>
<keyword evidence="5" id="KW-0045">Antibiotic biosynthesis</keyword>
<dbReference type="SUPFAM" id="SSF55048">
    <property type="entry name" value="Probable ACP-binding domain of malonyl-CoA ACP transacylase"/>
    <property type="match status" value="1"/>
</dbReference>
<sequence length="1335" mass="139648">MATSTEQIVEALRAALTEADRLRRHNRQLLSAATEPIAIVGTACRFPGGADSPERLWERLAAGADLMTDVPEDRGWDLDTLFGADGGLPGAPRVRQGGFLPDASHFDADFFGISPREALAMDPQQRILLEVAWEACERAGLDPLALKGSRTGVFIGVSYAAYGSGVTHVPAEVQGYAMTGNVPSVASGRIAYALGLEGPAVSIDTACSSFLVALHHAAHALRSGDCPLALVGAANVMPTPALFVEFSRQRGMGSDGRVKAFAEAADGTAWAEGAGVLVVERLSDAQRAGHRVLAVVRGSALNQDGSSNGLTAPNGRAQRKVIRAALDSAGLTAQDVDAVEAHGTGTRLGDPIEAGALLAAYGQGRPEGRPLWLGSVKSNLGHAGTAAGAAGLIKMVEAMRHGTLPMTLHVDEPSRNVDWSAGDVRLLTEARPWPDTGGRPRRAAVSAFGISGTNAHVIVEEAPAGHTRDERPPAGVHPAQVLLPVAAKSAAALRAQARRLADHLAEHPGAPLADVGFSLATTRAALGQCAVVVAEDRDEALRGLRALADGRPDPAVVTGTAGEPGGIAFLFTGQGAQRPGMGRELHGAFPVFADAFDRACASLDRHLGRPLREIVLAVEGSPEAALLDDTQFTQPATFALQVALHRLWESWGITPTHLIGHSVGELTAAHVAGVLSLDDACELVAARATLMQGLPGGGAMYSLQASEDEIAPLLAGREREMSVAAVNGPRSTVVSGDEEAVAALAAHWAGQGRRTRRLRTSHAFHSPRMDGILEKFRLTASTLSYAPPRIPVVSNVTGGTATGENLRSPDYWVRHIRSAVRFRDGMQTLADARVTTFVELGPDAVLTAMARDCLGVRAEGTALIPTLRRARPETRTALSAVAAAHVRGVRPDWDAVFTGTGARRVGLPTYAFQRQRFWLENGTDAGTGGAGPALPGARSIPATAPVPDAGRPALRESLRGLDGDERRERLVEAVRQYVAGTLGHASADAVAPERDFADLGFDSMSAVELSERLGAAIGLALPATLVLDHPTSRDLAAFLDGELARGSGAGPAPAAAPEGLGGLFLRACQDGRAAEVHQLMTELARFRPQFDSAAALGRPPRTVRLCDGPEEPVLICFPSFVWQQNFYQYARIASWLRGKRDVAMVGLPGFLRGEPLPASVRALTEVLADAARRAAGGRRFALLGHSGGGSVASATAAHLESRGAGPAALVLLDTPTWGGGHGLGPEWGEALQASLLDRGERIGQAGDGAGEAWITARARYATFDYTVPPLTTPTLLVRATEPLGAAAPGAGDGWRVTWEQTHTLAEVPGDHFSMLEADHAAATAGAVEKFLRDLV</sequence>
<comment type="caution">
    <text evidence="11">The sequence shown here is derived from an EMBL/GenBank/DDBJ whole genome shotgun (WGS) entry which is preliminary data.</text>
</comment>
<gene>
    <name evidence="11" type="ORF">GCM10010319_41570</name>
</gene>
<dbReference type="Proteomes" id="UP001500063">
    <property type="component" value="Unassembled WGS sequence"/>
</dbReference>
<dbReference type="InterPro" id="IPR001227">
    <property type="entry name" value="Ac_transferase_dom_sf"/>
</dbReference>
<evidence type="ECO:0000313" key="12">
    <source>
        <dbReference type="Proteomes" id="UP001500063"/>
    </source>
</evidence>
<dbReference type="InterPro" id="IPR016039">
    <property type="entry name" value="Thiolase-like"/>
</dbReference>
<dbReference type="InterPro" id="IPR014031">
    <property type="entry name" value="Ketoacyl_synth_C"/>
</dbReference>
<dbReference type="Pfam" id="PF00975">
    <property type="entry name" value="Thioesterase"/>
    <property type="match status" value="1"/>
</dbReference>
<dbReference type="Gene3D" id="3.40.366.10">
    <property type="entry name" value="Malonyl-Coenzyme A Acyl Carrier Protein, domain 2"/>
    <property type="match status" value="1"/>
</dbReference>
<dbReference type="Gene3D" id="3.30.70.3290">
    <property type="match status" value="1"/>
</dbReference>
<keyword evidence="6" id="KW-0511">Multifunctional enzyme</keyword>
<dbReference type="SMART" id="SM01294">
    <property type="entry name" value="PKS_PP_betabranch"/>
    <property type="match status" value="1"/>
</dbReference>
<dbReference type="InterPro" id="IPR020841">
    <property type="entry name" value="PKS_Beta-ketoAc_synthase_dom"/>
</dbReference>
<dbReference type="InterPro" id="IPR014030">
    <property type="entry name" value="Ketoacyl_synth_N"/>
</dbReference>
<dbReference type="SUPFAM" id="SSF52151">
    <property type="entry name" value="FabD/lysophospholipase-like"/>
    <property type="match status" value="1"/>
</dbReference>
<feature type="domain" description="Ketosynthase family 3 (KS3)" evidence="10">
    <location>
        <begin position="34"/>
        <end position="461"/>
    </location>
</feature>
<evidence type="ECO:0000256" key="4">
    <source>
        <dbReference type="ARBA" id="ARBA00022679"/>
    </source>
</evidence>
<dbReference type="InterPro" id="IPR014043">
    <property type="entry name" value="Acyl_transferase_dom"/>
</dbReference>
<accession>A0ABP3H3B7</accession>
<reference evidence="12" key="1">
    <citation type="journal article" date="2019" name="Int. J. Syst. Evol. Microbiol.">
        <title>The Global Catalogue of Microorganisms (GCM) 10K type strain sequencing project: providing services to taxonomists for standard genome sequencing and annotation.</title>
        <authorList>
            <consortium name="The Broad Institute Genomics Platform"/>
            <consortium name="The Broad Institute Genome Sequencing Center for Infectious Disease"/>
            <person name="Wu L."/>
            <person name="Ma J."/>
        </authorList>
    </citation>
    <scope>NUCLEOTIDE SEQUENCE [LARGE SCALE GENOMIC DNA]</scope>
    <source>
        <strain evidence="12">JCM 4565</strain>
    </source>
</reference>
<dbReference type="InterPro" id="IPR015083">
    <property type="entry name" value="NorB/c/GfsB-D-like_docking"/>
</dbReference>
<evidence type="ECO:0000256" key="2">
    <source>
        <dbReference type="ARBA" id="ARBA00022450"/>
    </source>
</evidence>
<feature type="region of interest" description="Disordered" evidence="8">
    <location>
        <begin position="928"/>
        <end position="952"/>
    </location>
</feature>
<organism evidence="11 12">
    <name type="scientific">Streptomyces blastmyceticus</name>
    <dbReference type="NCBI Taxonomy" id="68180"/>
    <lineage>
        <taxon>Bacteria</taxon>
        <taxon>Bacillati</taxon>
        <taxon>Actinomycetota</taxon>
        <taxon>Actinomycetes</taxon>
        <taxon>Kitasatosporales</taxon>
        <taxon>Streptomycetaceae</taxon>
        <taxon>Streptomyces</taxon>
    </lineage>
</organism>
<evidence type="ECO:0000256" key="5">
    <source>
        <dbReference type="ARBA" id="ARBA00023194"/>
    </source>
</evidence>
<keyword evidence="4" id="KW-0808">Transferase</keyword>
<evidence type="ECO:0000256" key="8">
    <source>
        <dbReference type="SAM" id="MobiDB-lite"/>
    </source>
</evidence>
<dbReference type="Pfam" id="PF16197">
    <property type="entry name" value="KAsynt_C_assoc"/>
    <property type="match status" value="1"/>
</dbReference>
<dbReference type="Gene3D" id="3.40.50.1820">
    <property type="entry name" value="alpha/beta hydrolase"/>
    <property type="match status" value="1"/>
</dbReference>
<dbReference type="InterPro" id="IPR016035">
    <property type="entry name" value="Acyl_Trfase/lysoPLipase"/>
</dbReference>
<dbReference type="InterPro" id="IPR050091">
    <property type="entry name" value="PKS_NRPS_Biosynth_Enz"/>
</dbReference>
<comment type="cofactor">
    <cofactor evidence="1">
        <name>pantetheine 4'-phosphate</name>
        <dbReference type="ChEBI" id="CHEBI:47942"/>
    </cofactor>
</comment>
<keyword evidence="2" id="KW-0596">Phosphopantetheine</keyword>
<dbReference type="CDD" id="cd00833">
    <property type="entry name" value="PKS"/>
    <property type="match status" value="1"/>
</dbReference>
<evidence type="ECO:0000256" key="7">
    <source>
        <dbReference type="ARBA" id="ARBA00023315"/>
    </source>
</evidence>
<dbReference type="InterPro" id="IPR001031">
    <property type="entry name" value="Thioesterase"/>
</dbReference>
<dbReference type="InterPro" id="IPR029058">
    <property type="entry name" value="AB_hydrolase_fold"/>
</dbReference>
<dbReference type="SUPFAM" id="SSF47336">
    <property type="entry name" value="ACP-like"/>
    <property type="match status" value="1"/>
</dbReference>
<feature type="domain" description="Carrier" evidence="9">
    <location>
        <begin position="968"/>
        <end position="1043"/>
    </location>
</feature>
<dbReference type="Pfam" id="PF00109">
    <property type="entry name" value="ketoacyl-synt"/>
    <property type="match status" value="1"/>
</dbReference>
<evidence type="ECO:0000259" key="10">
    <source>
        <dbReference type="PROSITE" id="PS52004"/>
    </source>
</evidence>
<dbReference type="Pfam" id="PF08990">
    <property type="entry name" value="Docking"/>
    <property type="match status" value="1"/>
</dbReference>
<dbReference type="SUPFAM" id="SSF53474">
    <property type="entry name" value="alpha/beta-Hydrolases"/>
    <property type="match status" value="1"/>
</dbReference>
<dbReference type="PANTHER" id="PTHR43775:SF51">
    <property type="entry name" value="INACTIVE PHENOLPHTHIOCEROL SYNTHESIS POLYKETIDE SYNTHASE TYPE I PKS1-RELATED"/>
    <property type="match status" value="1"/>
</dbReference>
<evidence type="ECO:0000256" key="6">
    <source>
        <dbReference type="ARBA" id="ARBA00023268"/>
    </source>
</evidence>
<protein>
    <recommendedName>
        <fullName evidence="13">Polyketide synthase</fullName>
    </recommendedName>
</protein>
<evidence type="ECO:0000259" key="9">
    <source>
        <dbReference type="PROSITE" id="PS50075"/>
    </source>
</evidence>
<dbReference type="InterPro" id="IPR020806">
    <property type="entry name" value="PKS_PP-bd"/>
</dbReference>
<evidence type="ECO:0000256" key="1">
    <source>
        <dbReference type="ARBA" id="ARBA00001957"/>
    </source>
</evidence>
<dbReference type="SMART" id="SM00827">
    <property type="entry name" value="PKS_AT"/>
    <property type="match status" value="1"/>
</dbReference>
<dbReference type="InterPro" id="IPR036736">
    <property type="entry name" value="ACP-like_sf"/>
</dbReference>
<dbReference type="Pfam" id="PF00550">
    <property type="entry name" value="PP-binding"/>
    <property type="match status" value="1"/>
</dbReference>
<dbReference type="Pfam" id="PF00698">
    <property type="entry name" value="Acyl_transf_1"/>
    <property type="match status" value="1"/>
</dbReference>
<dbReference type="InterPro" id="IPR009081">
    <property type="entry name" value="PP-bd_ACP"/>
</dbReference>
<dbReference type="SMART" id="SM00825">
    <property type="entry name" value="PKS_KS"/>
    <property type="match status" value="1"/>
</dbReference>
<dbReference type="PROSITE" id="PS00012">
    <property type="entry name" value="PHOSPHOPANTETHEINE"/>
    <property type="match status" value="1"/>
</dbReference>
<evidence type="ECO:0000256" key="3">
    <source>
        <dbReference type="ARBA" id="ARBA00022553"/>
    </source>
</evidence>
<dbReference type="SUPFAM" id="SSF53901">
    <property type="entry name" value="Thiolase-like"/>
    <property type="match status" value="1"/>
</dbReference>
<evidence type="ECO:0000313" key="11">
    <source>
        <dbReference type="EMBL" id="GAA0359869.1"/>
    </source>
</evidence>
<dbReference type="EMBL" id="BAAABW010000023">
    <property type="protein sequence ID" value="GAA0359869.1"/>
    <property type="molecule type" value="Genomic_DNA"/>
</dbReference>
<dbReference type="InterPro" id="IPR032821">
    <property type="entry name" value="PKS_assoc"/>
</dbReference>
<dbReference type="SMART" id="SM00823">
    <property type="entry name" value="PKS_PP"/>
    <property type="match status" value="1"/>
</dbReference>
<keyword evidence="12" id="KW-1185">Reference proteome</keyword>
<dbReference type="InterPro" id="IPR020802">
    <property type="entry name" value="TesA-like"/>
</dbReference>
<evidence type="ECO:0008006" key="13">
    <source>
        <dbReference type="Google" id="ProtNLM"/>
    </source>
</evidence>
<proteinExistence type="predicted"/>
<keyword evidence="7" id="KW-0012">Acyltransferase</keyword>
<dbReference type="Gene3D" id="3.40.47.10">
    <property type="match status" value="1"/>
</dbReference>
<name>A0ABP3H3B7_9ACTN</name>
<dbReference type="Pfam" id="PF02801">
    <property type="entry name" value="Ketoacyl-synt_C"/>
    <property type="match status" value="1"/>
</dbReference>
<dbReference type="RefSeq" id="WP_344119781.1">
    <property type="nucleotide sequence ID" value="NZ_BAAABW010000023.1"/>
</dbReference>
<dbReference type="PROSITE" id="PS50075">
    <property type="entry name" value="CARRIER"/>
    <property type="match status" value="1"/>
</dbReference>
<dbReference type="InterPro" id="IPR006162">
    <property type="entry name" value="Ppantetheine_attach_site"/>
</dbReference>
<dbReference type="Gene3D" id="1.10.1200.10">
    <property type="entry name" value="ACP-like"/>
    <property type="match status" value="1"/>
</dbReference>
<dbReference type="PANTHER" id="PTHR43775">
    <property type="entry name" value="FATTY ACID SYNTHASE"/>
    <property type="match status" value="1"/>
</dbReference>
<dbReference type="SMART" id="SM00824">
    <property type="entry name" value="PKS_TE"/>
    <property type="match status" value="1"/>
</dbReference>